<protein>
    <submittedName>
        <fullName evidence="9">Uncharacterized protein</fullName>
    </submittedName>
</protein>
<evidence type="ECO:0000256" key="3">
    <source>
        <dbReference type="ARBA" id="ARBA00022475"/>
    </source>
</evidence>
<dbReference type="PANTHER" id="PTHR33281:SF19">
    <property type="entry name" value="VOLTAGE-DEPENDENT ANION CHANNEL-FORMING PROTEIN YNEE"/>
    <property type="match status" value="1"/>
</dbReference>
<keyword evidence="7 8" id="KW-0472">Membrane</keyword>
<evidence type="ECO:0000256" key="8">
    <source>
        <dbReference type="SAM" id="Phobius"/>
    </source>
</evidence>
<reference evidence="9 10" key="1">
    <citation type="submission" date="2017-10" db="EMBL/GenBank/DDBJ databases">
        <title>Development of genomic resources for the powdery mildew, Erysiphe pulchra.</title>
        <authorList>
            <person name="Wadl P.A."/>
            <person name="Mack B.M."/>
            <person name="Moore G."/>
            <person name="Beltz S.B."/>
        </authorList>
    </citation>
    <scope>NUCLEOTIDE SEQUENCE [LARGE SCALE GENOMIC DNA]</scope>
    <source>
        <strain evidence="9">Cflorida</strain>
    </source>
</reference>
<evidence type="ECO:0000256" key="2">
    <source>
        <dbReference type="ARBA" id="ARBA00022448"/>
    </source>
</evidence>
<name>A0A2S4PSQ0_9PEZI</name>
<dbReference type="PANTHER" id="PTHR33281">
    <property type="entry name" value="UPF0187 PROTEIN YNEE"/>
    <property type="match status" value="1"/>
</dbReference>
<comment type="caution">
    <text evidence="9">The sequence shown here is derived from an EMBL/GenBank/DDBJ whole genome shotgun (WGS) entry which is preliminary data.</text>
</comment>
<dbReference type="GO" id="GO:0005254">
    <property type="term" value="F:chloride channel activity"/>
    <property type="evidence" value="ECO:0007669"/>
    <property type="project" value="InterPro"/>
</dbReference>
<dbReference type="AlphaFoldDB" id="A0A2S4PSQ0"/>
<evidence type="ECO:0000256" key="6">
    <source>
        <dbReference type="ARBA" id="ARBA00023065"/>
    </source>
</evidence>
<evidence type="ECO:0000256" key="4">
    <source>
        <dbReference type="ARBA" id="ARBA00022692"/>
    </source>
</evidence>
<dbReference type="EMBL" id="PEDP01000742">
    <property type="protein sequence ID" value="POS85063.1"/>
    <property type="molecule type" value="Genomic_DNA"/>
</dbReference>
<dbReference type="OrthoDB" id="1368at2759"/>
<evidence type="ECO:0000313" key="10">
    <source>
        <dbReference type="Proteomes" id="UP000237438"/>
    </source>
</evidence>
<dbReference type="STRING" id="225359.A0A2S4PSQ0"/>
<feature type="transmembrane region" description="Helical" evidence="8">
    <location>
        <begin position="322"/>
        <end position="341"/>
    </location>
</feature>
<feature type="transmembrane region" description="Helical" evidence="8">
    <location>
        <begin position="347"/>
        <end position="368"/>
    </location>
</feature>
<feature type="transmembrane region" description="Helical" evidence="8">
    <location>
        <begin position="76"/>
        <end position="93"/>
    </location>
</feature>
<keyword evidence="3" id="KW-1003">Cell membrane</keyword>
<keyword evidence="2" id="KW-0813">Transport</keyword>
<sequence length="450" mass="50853">MAFYTVLGEDGKARQEKNSEQTIIRGTLNNRSSIYLEPSRVSTEAYTRYFQGPRDINSHSKYPLFLRIHGSVMPRMIFPIFCLGCWATFITYISKNIIPLTAEPLLLTVLGLVVGLSLSFRSSTAYERYSEGRRAWATLLMQSRTLARVIWVHVPEKKNTENEPEGSRSDLLTKISAINLIYAFAIALKHRLRFQPYTNYTDLAPLIDHLDTYAKYARDSRYQNGENPSPKLSVWKKMGQFLSLSFAISNPRKAINSANAPLGNLPLEILTYLSAYVNEAATENPGAPALSTSVYSQLLNCVVALTDVQTQADRILSTPLPIGYNILISQLVFLYTYLLPFQLLDKLGWVTVPATLAASYIIIGIAAIGNELENPFGNDVNDLPLDNYCHELRQDLDCLISKKPTKFRELIRSKENMPLWPLSTQDFDGLFCRNEKEIRDVLKAKAYIVK</sequence>
<dbReference type="Pfam" id="PF25539">
    <property type="entry name" value="Bestrophin_2"/>
    <property type="match status" value="2"/>
</dbReference>
<keyword evidence="4 8" id="KW-0812">Transmembrane</keyword>
<gene>
    <name evidence="9" type="ORF">EPUL_005320</name>
</gene>
<evidence type="ECO:0000256" key="5">
    <source>
        <dbReference type="ARBA" id="ARBA00022989"/>
    </source>
</evidence>
<proteinExistence type="predicted"/>
<feature type="transmembrane region" description="Helical" evidence="8">
    <location>
        <begin position="105"/>
        <end position="123"/>
    </location>
</feature>
<evidence type="ECO:0000256" key="1">
    <source>
        <dbReference type="ARBA" id="ARBA00004651"/>
    </source>
</evidence>
<accession>A0A2S4PSQ0</accession>
<dbReference type="Proteomes" id="UP000237438">
    <property type="component" value="Unassembled WGS sequence"/>
</dbReference>
<keyword evidence="10" id="KW-1185">Reference proteome</keyword>
<evidence type="ECO:0000313" key="9">
    <source>
        <dbReference type="EMBL" id="POS85063.1"/>
    </source>
</evidence>
<dbReference type="GO" id="GO:0005886">
    <property type="term" value="C:plasma membrane"/>
    <property type="evidence" value="ECO:0007669"/>
    <property type="project" value="UniProtKB-SubCell"/>
</dbReference>
<dbReference type="InterPro" id="IPR044669">
    <property type="entry name" value="YneE/VCCN1/2-like"/>
</dbReference>
<keyword evidence="5 8" id="KW-1133">Transmembrane helix</keyword>
<keyword evidence="6" id="KW-0406">Ion transport</keyword>
<comment type="subcellular location">
    <subcellularLocation>
        <location evidence="1">Cell membrane</location>
        <topology evidence="1">Multi-pass membrane protein</topology>
    </subcellularLocation>
</comment>
<evidence type="ECO:0000256" key="7">
    <source>
        <dbReference type="ARBA" id="ARBA00023136"/>
    </source>
</evidence>
<organism evidence="9 10">
    <name type="scientific">Erysiphe pulchra</name>
    <dbReference type="NCBI Taxonomy" id="225359"/>
    <lineage>
        <taxon>Eukaryota</taxon>
        <taxon>Fungi</taxon>
        <taxon>Dikarya</taxon>
        <taxon>Ascomycota</taxon>
        <taxon>Pezizomycotina</taxon>
        <taxon>Leotiomycetes</taxon>
        <taxon>Erysiphales</taxon>
        <taxon>Erysiphaceae</taxon>
        <taxon>Erysiphe</taxon>
    </lineage>
</organism>